<dbReference type="GeneID" id="5894313"/>
<feature type="compositionally biased region" description="Low complexity" evidence="1">
    <location>
        <begin position="93"/>
        <end position="107"/>
    </location>
</feature>
<keyword evidence="3" id="KW-1185">Reference proteome</keyword>
<feature type="compositionally biased region" description="Polar residues" evidence="1">
    <location>
        <begin position="118"/>
        <end position="133"/>
    </location>
</feature>
<organism evidence="2 3">
    <name type="scientific">Monosiga brevicollis</name>
    <name type="common">Choanoflagellate</name>
    <dbReference type="NCBI Taxonomy" id="81824"/>
    <lineage>
        <taxon>Eukaryota</taxon>
        <taxon>Choanoflagellata</taxon>
        <taxon>Craspedida</taxon>
        <taxon>Salpingoecidae</taxon>
        <taxon>Monosiga</taxon>
    </lineage>
</organism>
<gene>
    <name evidence="2" type="ORF">MONBRDRAFT_11279</name>
</gene>
<accession>A9V8R5</accession>
<feature type="region of interest" description="Disordered" evidence="1">
    <location>
        <begin position="307"/>
        <end position="385"/>
    </location>
</feature>
<dbReference type="Proteomes" id="UP000001357">
    <property type="component" value="Unassembled WGS sequence"/>
</dbReference>
<feature type="region of interest" description="Disordered" evidence="1">
    <location>
        <begin position="418"/>
        <end position="477"/>
    </location>
</feature>
<dbReference type="AlphaFoldDB" id="A9V8R5"/>
<name>A9V8R5_MONBE</name>
<evidence type="ECO:0000256" key="1">
    <source>
        <dbReference type="SAM" id="MobiDB-lite"/>
    </source>
</evidence>
<dbReference type="RefSeq" id="XP_001749055.1">
    <property type="nucleotide sequence ID" value="XM_001749003.1"/>
</dbReference>
<feature type="region of interest" description="Disordered" evidence="1">
    <location>
        <begin position="72"/>
        <end position="133"/>
    </location>
</feature>
<feature type="region of interest" description="Disordered" evidence="1">
    <location>
        <begin position="522"/>
        <end position="543"/>
    </location>
</feature>
<proteinExistence type="predicted"/>
<sequence length="543" mass="58174">MAVPSPRPSLRAGFAANRRSVHHMEGDVIDFGLTDPTTSLSASSSHGFERSASFDIQAGALTSGLDRLKKEMSNKAARSRGRTVSTVHEEAEGSSLGSDCSSESSSDNEGHESDTDSESNTHLGQSFSHQPLTLPSPAEAQALMQRAAGQCSSEAGSWHLRRFSLSASALYLFLTNGPSVDLAEVEPFLTVPLGNIITHRLQPTWPAMHQPDLARALLQREHCRAVRKQIKRTMRPARRPRSLAFWRRGADASAALSCLSILLRSVPGLGEPERLQCLCLGLPTPAAAAQLNAALEQLVPAAARLCAQPPSSQPKRPSLHAELLPNPSPRASPMPKRAHKATPLSRASSARSSSTHSRTELNTIVPGHEDDPLPPPVSSSSTTASALPWRATSPLGGVDKNALQAQLAALALEASQQVKRRQALSPTRPRRASQSAPTSPQPSRRASNRRKSSRSRFGGSSEHLARDPRKSSLSSNIDRRSTAALVSAWHSADDLALFEEPDLAEPLPLPGLDVFGAGGSTQHLRSISPHPRALSGRTYGTRW</sequence>
<feature type="compositionally biased region" description="Low complexity" evidence="1">
    <location>
        <begin position="432"/>
        <end position="445"/>
    </location>
</feature>
<evidence type="ECO:0000313" key="3">
    <source>
        <dbReference type="Proteomes" id="UP000001357"/>
    </source>
</evidence>
<dbReference type="KEGG" id="mbr:MONBRDRAFT_11279"/>
<feature type="compositionally biased region" description="Low complexity" evidence="1">
    <location>
        <begin position="341"/>
        <end position="356"/>
    </location>
</feature>
<dbReference type="InParanoid" id="A9V8R5"/>
<reference evidence="2 3" key="1">
    <citation type="journal article" date="2008" name="Nature">
        <title>The genome of the choanoflagellate Monosiga brevicollis and the origin of metazoans.</title>
        <authorList>
            <consortium name="JGI Sequencing"/>
            <person name="King N."/>
            <person name="Westbrook M.J."/>
            <person name="Young S.L."/>
            <person name="Kuo A."/>
            <person name="Abedin M."/>
            <person name="Chapman J."/>
            <person name="Fairclough S."/>
            <person name="Hellsten U."/>
            <person name="Isogai Y."/>
            <person name="Letunic I."/>
            <person name="Marr M."/>
            <person name="Pincus D."/>
            <person name="Putnam N."/>
            <person name="Rokas A."/>
            <person name="Wright K.J."/>
            <person name="Zuzow R."/>
            <person name="Dirks W."/>
            <person name="Good M."/>
            <person name="Goodstein D."/>
            <person name="Lemons D."/>
            <person name="Li W."/>
            <person name="Lyons J.B."/>
            <person name="Morris A."/>
            <person name="Nichols S."/>
            <person name="Richter D.J."/>
            <person name="Salamov A."/>
            <person name="Bork P."/>
            <person name="Lim W.A."/>
            <person name="Manning G."/>
            <person name="Miller W.T."/>
            <person name="McGinnis W."/>
            <person name="Shapiro H."/>
            <person name="Tjian R."/>
            <person name="Grigoriev I.V."/>
            <person name="Rokhsar D."/>
        </authorList>
    </citation>
    <scope>NUCLEOTIDE SEQUENCE [LARGE SCALE GENOMIC DNA]</scope>
    <source>
        <strain evidence="3">MX1 / ATCC 50154</strain>
    </source>
</reference>
<evidence type="ECO:0000313" key="2">
    <source>
        <dbReference type="EMBL" id="EDQ86130.1"/>
    </source>
</evidence>
<protein>
    <submittedName>
        <fullName evidence="2">Uncharacterized protein</fullName>
    </submittedName>
</protein>
<dbReference type="EMBL" id="CH991568">
    <property type="protein sequence ID" value="EDQ86130.1"/>
    <property type="molecule type" value="Genomic_DNA"/>
</dbReference>